<feature type="binding site" evidence="15">
    <location>
        <begin position="458"/>
        <end position="460"/>
    </location>
    <ligand>
        <name>GTP</name>
        <dbReference type="ChEBI" id="CHEBI:37565"/>
    </ligand>
</feature>
<feature type="binding site" evidence="15">
    <location>
        <begin position="528"/>
        <end position="533"/>
    </location>
    <ligand>
        <name>GTP</name>
        <dbReference type="ChEBI" id="CHEBI:37565"/>
    </ligand>
</feature>
<dbReference type="InterPro" id="IPR017074">
    <property type="entry name" value="mRNA_cap_enz_bifunc"/>
</dbReference>
<dbReference type="PROSITE" id="PS50054">
    <property type="entry name" value="TYR_PHOSPHATASE_DUAL"/>
    <property type="match status" value="1"/>
</dbReference>
<sequence length="574" mass="66916">MGTRPPRWLNCPRKSVIISDKFIAFKTFLDGKFDSQVPMENMFQYPMLKSYVSSNKKELGMVLDLTNTGRFYDRKIVETDGVRYCKLQCRGHGEAPNIDQTKIFLRICDNFFQKNPNKIIGVHCTHGFNRTGFLIVSYLCETEEWSVDAAVQYFAKCRPPGIYKQMYLQELFQRYGNVNDTPKAPELPEWCFDEEDQNVSDDEGDGVERDDETGGNEGRQPKKMKRRPYNENAKFCENIPLETVSARGAERIQDICDEMLQWNRGNFGGSQPVSMDRKNVDFIQQKPYRVTWKADGTRYMMLIVKEGEVYFLDRDNSVFLSDKFFFPRRKQPEEHIFDTLVDGELVMDKDEKGKLHPRYLIYDIIKFEGQDVGHTDLDRRLLCIDKEIIKPRAIGVQSGRVDKSSEPFGIRKKAFHAVEGAQKLMDEIMPKMPHETDGLIFQPLLDPYVPGQCPFVLKWKPHELNSVDFLLNIITVKREGCLAERMGALFVQGYDQPFSQIKVTAELKHYDKRIIECTWDKNQWKFLRLREDKSFPNAFKTATSVCESIKKPVTKDFLLDYIKRFGFRRPLGQH</sequence>
<dbReference type="PIRSF" id="PIRSF036958">
    <property type="entry name" value="mRNA_capping_HCE"/>
    <property type="match status" value="1"/>
</dbReference>
<comment type="function">
    <text evidence="12">Bifunctional mRNA-capping enzyme exhibiting RNA 5'-triphosphate monophosphatase activity in the N-terminal part and mRNA guanylyltransferase activity in the C-terminal part. Catalyzes the first two steps of cap formation: by removing the gamma-phosphate from the 5'-triphosphate end of nascent mRNA to yield a diphosphate end, and by transferring the GMP moiety of GTP to the 5'-diphosphate terminus of RNA via a covalent enzyme-GMP reaction intermediate.</text>
</comment>
<keyword evidence="8 12" id="KW-0506">mRNA capping</keyword>
<dbReference type="Gene3D" id="2.40.50.140">
    <property type="entry name" value="Nucleic acid-binding proteins"/>
    <property type="match status" value="1"/>
</dbReference>
<reference evidence="19" key="1">
    <citation type="submission" date="2021-01" db="UniProtKB">
        <authorList>
            <consortium name="EnsemblMetazoa"/>
        </authorList>
    </citation>
    <scope>IDENTIFICATION</scope>
</reference>
<comment type="similarity">
    <text evidence="12">In the C-terminal section; belongs to the eukaryotic GTase family.</text>
</comment>
<keyword evidence="9 12" id="KW-0342">GTP-binding</keyword>
<dbReference type="OrthoDB" id="200924at2759"/>
<dbReference type="GeneID" id="136813870"/>
<evidence type="ECO:0000256" key="11">
    <source>
        <dbReference type="ARBA" id="ARBA00044624"/>
    </source>
</evidence>
<dbReference type="EnsemblMetazoa" id="CLYHEMT003519.1">
    <property type="protein sequence ID" value="CLYHEMP003519.1"/>
    <property type="gene ID" value="CLYHEMG003519"/>
</dbReference>
<dbReference type="GO" id="GO:0140818">
    <property type="term" value="F:mRNA 5'-triphosphate monophosphatase activity"/>
    <property type="evidence" value="ECO:0007669"/>
    <property type="project" value="UniProtKB-EC"/>
</dbReference>
<feature type="binding site" evidence="15">
    <location>
        <position position="314"/>
    </location>
    <ligand>
        <name>GTP</name>
        <dbReference type="ChEBI" id="CHEBI:37565"/>
    </ligand>
</feature>
<feature type="binding site" evidence="15">
    <location>
        <position position="298"/>
    </location>
    <ligand>
        <name>GTP</name>
        <dbReference type="ChEBI" id="CHEBI:37565"/>
    </ligand>
</feature>
<dbReference type="GO" id="GO:0005525">
    <property type="term" value="F:GTP binding"/>
    <property type="evidence" value="ECO:0007669"/>
    <property type="project" value="UniProtKB-UniRule"/>
</dbReference>
<dbReference type="InterPro" id="IPR013846">
    <property type="entry name" value="mRNA_cap_enzyme_C"/>
</dbReference>
<evidence type="ECO:0000256" key="3">
    <source>
        <dbReference type="ARBA" id="ARBA00022679"/>
    </source>
</evidence>
<dbReference type="GO" id="GO:0004651">
    <property type="term" value="F:polynucleotide 5'-phosphatase activity"/>
    <property type="evidence" value="ECO:0007669"/>
    <property type="project" value="UniProtKB-UniRule"/>
</dbReference>
<dbReference type="Pfam" id="PF01331">
    <property type="entry name" value="mRNA_cap_enzyme"/>
    <property type="match status" value="1"/>
</dbReference>
<evidence type="ECO:0000256" key="4">
    <source>
        <dbReference type="ARBA" id="ARBA00022695"/>
    </source>
</evidence>
<evidence type="ECO:0000259" key="18">
    <source>
        <dbReference type="PROSITE" id="PS50056"/>
    </source>
</evidence>
<dbReference type="Gene3D" id="3.90.190.10">
    <property type="entry name" value="Protein tyrosine phosphatase superfamily"/>
    <property type="match status" value="1"/>
</dbReference>
<keyword evidence="7" id="KW-0904">Protein phosphatase</keyword>
<dbReference type="FunFam" id="3.90.190.10:FF:000040">
    <property type="entry name" value="mRNA-capping enzyme"/>
    <property type="match status" value="1"/>
</dbReference>
<keyword evidence="10 12" id="KW-0539">Nucleus</keyword>
<evidence type="ECO:0000313" key="20">
    <source>
        <dbReference type="Proteomes" id="UP000594262"/>
    </source>
</evidence>
<feature type="active site" description="Phosphocysteine intermediate" evidence="13">
    <location>
        <position position="124"/>
    </location>
</feature>
<dbReference type="GO" id="GO:0006370">
    <property type="term" value="P:7-methylguanosine mRNA capping"/>
    <property type="evidence" value="ECO:0007669"/>
    <property type="project" value="UniProtKB-UniRule"/>
</dbReference>
<dbReference type="InterPro" id="IPR051029">
    <property type="entry name" value="mRNA_Capping_Enz/RNA_Phosphat"/>
</dbReference>
<dbReference type="SUPFAM" id="SSF56091">
    <property type="entry name" value="DNA ligase/mRNA capping enzyme, catalytic domain"/>
    <property type="match status" value="1"/>
</dbReference>
<dbReference type="FunFam" id="3.30.470.30:FF:000040">
    <property type="entry name" value="mRNA-capping enzyme"/>
    <property type="match status" value="1"/>
</dbReference>
<dbReference type="RefSeq" id="XP_066926465.1">
    <property type="nucleotide sequence ID" value="XM_067070364.1"/>
</dbReference>
<dbReference type="InterPro" id="IPR029021">
    <property type="entry name" value="Prot-tyrosine_phosphatase-like"/>
</dbReference>
<keyword evidence="5 12" id="KW-0547">Nucleotide-binding</keyword>
<evidence type="ECO:0000256" key="6">
    <source>
        <dbReference type="ARBA" id="ARBA00022801"/>
    </source>
</evidence>
<keyword evidence="6 12" id="KW-0378">Hydrolase</keyword>
<evidence type="ECO:0000256" key="15">
    <source>
        <dbReference type="PIRSR" id="PIRSR036958-3"/>
    </source>
</evidence>
<dbReference type="GO" id="GO:0005524">
    <property type="term" value="F:ATP binding"/>
    <property type="evidence" value="ECO:0007669"/>
    <property type="project" value="InterPro"/>
</dbReference>
<dbReference type="SUPFAM" id="SSF52799">
    <property type="entry name" value="(Phosphotyrosine protein) phosphatases II"/>
    <property type="match status" value="1"/>
</dbReference>
<dbReference type="Gene3D" id="3.30.470.30">
    <property type="entry name" value="DNA ligase/mRNA capping enzyme"/>
    <property type="match status" value="1"/>
</dbReference>
<feature type="region of interest" description="Disordered" evidence="16">
    <location>
        <begin position="196"/>
        <end position="227"/>
    </location>
</feature>
<evidence type="ECO:0000256" key="10">
    <source>
        <dbReference type="ARBA" id="ARBA00023242"/>
    </source>
</evidence>
<dbReference type="Pfam" id="PF00782">
    <property type="entry name" value="DSPc"/>
    <property type="match status" value="1"/>
</dbReference>
<evidence type="ECO:0000256" key="2">
    <source>
        <dbReference type="ARBA" id="ARBA00022664"/>
    </source>
</evidence>
<dbReference type="CDD" id="cd07895">
    <property type="entry name" value="Adenylation_mRNA_capping"/>
    <property type="match status" value="1"/>
</dbReference>
<keyword evidence="20" id="KW-1185">Reference proteome</keyword>
<dbReference type="AlphaFoldDB" id="A0A7M5WQW7"/>
<feature type="domain" description="Tyrosine-protein phosphatase" evidence="17">
    <location>
        <begin position="24"/>
        <end position="181"/>
    </location>
</feature>
<feature type="compositionally biased region" description="Acidic residues" evidence="16">
    <location>
        <begin position="196"/>
        <end position="214"/>
    </location>
</feature>
<organism evidence="19 20">
    <name type="scientific">Clytia hemisphaerica</name>
    <dbReference type="NCBI Taxonomy" id="252671"/>
    <lineage>
        <taxon>Eukaryota</taxon>
        <taxon>Metazoa</taxon>
        <taxon>Cnidaria</taxon>
        <taxon>Hydrozoa</taxon>
        <taxon>Hydroidolina</taxon>
        <taxon>Leptothecata</taxon>
        <taxon>Obeliida</taxon>
        <taxon>Clytiidae</taxon>
        <taxon>Clytia</taxon>
    </lineage>
</organism>
<dbReference type="GO" id="GO:0004721">
    <property type="term" value="F:phosphoprotein phosphatase activity"/>
    <property type="evidence" value="ECO:0007669"/>
    <property type="project" value="UniProtKB-UniRule"/>
</dbReference>
<dbReference type="GO" id="GO:0004484">
    <property type="term" value="F:mRNA guanylyltransferase activity"/>
    <property type="evidence" value="ECO:0007669"/>
    <property type="project" value="UniProtKB-UniRule"/>
</dbReference>
<dbReference type="Pfam" id="PF03919">
    <property type="entry name" value="mRNA_cap_C"/>
    <property type="match status" value="1"/>
</dbReference>
<dbReference type="PANTHER" id="PTHR10367">
    <property type="entry name" value="MRNA-CAPPING ENZYME"/>
    <property type="match status" value="1"/>
</dbReference>
<evidence type="ECO:0000259" key="17">
    <source>
        <dbReference type="PROSITE" id="PS50054"/>
    </source>
</evidence>
<evidence type="ECO:0000256" key="14">
    <source>
        <dbReference type="PIRSR" id="PIRSR036958-2"/>
    </source>
</evidence>
<proteinExistence type="inferred from homology"/>
<dbReference type="EC" id="2.7.7.50" evidence="12"/>
<evidence type="ECO:0000256" key="12">
    <source>
        <dbReference type="PIRNR" id="PIRNR036958"/>
    </source>
</evidence>
<dbReference type="PROSITE" id="PS50056">
    <property type="entry name" value="TYR_PHOSPHATASE_2"/>
    <property type="match status" value="1"/>
</dbReference>
<evidence type="ECO:0000256" key="16">
    <source>
        <dbReference type="SAM" id="MobiDB-lite"/>
    </source>
</evidence>
<evidence type="ECO:0000256" key="13">
    <source>
        <dbReference type="PIRSR" id="PIRSR036958-1"/>
    </source>
</evidence>
<dbReference type="InterPro" id="IPR001339">
    <property type="entry name" value="mRNA_cap_enzyme_adenylation"/>
</dbReference>
<protein>
    <recommendedName>
        <fullName evidence="12">mRNA-capping enzyme</fullName>
    </recommendedName>
    <domain>
        <recommendedName>
            <fullName evidence="12">mRNA 5'-triphosphate monophosphatase</fullName>
            <ecNumber evidence="12">3.6.1.74</ecNumber>
        </recommendedName>
        <alternativeName>
            <fullName evidence="12">mRNA 5'-phosphatase</fullName>
        </alternativeName>
    </domain>
    <domain>
        <recommendedName>
            <fullName evidence="12">mRNA guanylyltransferase</fullName>
            <ecNumber evidence="12">2.7.7.50</ecNumber>
        </recommendedName>
        <alternativeName>
            <fullName evidence="12">GTP--RNA guanylyltransferase</fullName>
            <shortName evidence="12">GTase</shortName>
        </alternativeName>
    </domain>
</protein>
<dbReference type="InterPro" id="IPR000387">
    <property type="entry name" value="Tyr_Pase_dom"/>
</dbReference>
<evidence type="ECO:0000256" key="1">
    <source>
        <dbReference type="ARBA" id="ARBA00004123"/>
    </source>
</evidence>
<keyword evidence="2 12" id="KW-0507">mRNA processing</keyword>
<feature type="binding site" evidence="15">
    <location>
        <begin position="342"/>
        <end position="344"/>
    </location>
    <ligand>
        <name>GTP</name>
        <dbReference type="ChEBI" id="CHEBI:37565"/>
    </ligand>
</feature>
<evidence type="ECO:0000313" key="19">
    <source>
        <dbReference type="EnsemblMetazoa" id="CLYHEMP003519.1"/>
    </source>
</evidence>
<dbReference type="FunFam" id="2.40.50.140:FF:000291">
    <property type="entry name" value="mRNA-capping enzyme"/>
    <property type="match status" value="1"/>
</dbReference>
<comment type="catalytic activity">
    <reaction evidence="12">
        <text>a 5'-end triphospho-ribonucleoside in mRNA + H2O = a 5'-end diphospho-ribonucleoside in mRNA + phosphate + H(+)</text>
        <dbReference type="Rhea" id="RHEA:67004"/>
        <dbReference type="Rhea" id="RHEA-COMP:17164"/>
        <dbReference type="Rhea" id="RHEA-COMP:17165"/>
        <dbReference type="ChEBI" id="CHEBI:15377"/>
        <dbReference type="ChEBI" id="CHEBI:15378"/>
        <dbReference type="ChEBI" id="CHEBI:43474"/>
        <dbReference type="ChEBI" id="CHEBI:167616"/>
        <dbReference type="ChEBI" id="CHEBI:167618"/>
        <dbReference type="EC" id="3.6.1.74"/>
    </reaction>
</comment>
<dbReference type="EC" id="3.6.1.74" evidence="12"/>
<feature type="domain" description="Tyrosine specific protein phosphatases" evidence="18">
    <location>
        <begin position="102"/>
        <end position="169"/>
    </location>
</feature>
<evidence type="ECO:0000256" key="7">
    <source>
        <dbReference type="ARBA" id="ARBA00022912"/>
    </source>
</evidence>
<comment type="catalytic activity">
    <reaction evidence="11">
        <text>a 5'-end diphospho-ribonucleoside in mRNA + GTP + H(+) = a 5'-end (5'-triphosphoguanosine)-ribonucleoside in mRNA + diphosphate</text>
        <dbReference type="Rhea" id="RHEA:67012"/>
        <dbReference type="Rhea" id="RHEA-COMP:17165"/>
        <dbReference type="Rhea" id="RHEA-COMP:17166"/>
        <dbReference type="ChEBI" id="CHEBI:15378"/>
        <dbReference type="ChEBI" id="CHEBI:33019"/>
        <dbReference type="ChEBI" id="CHEBI:37565"/>
        <dbReference type="ChEBI" id="CHEBI:167616"/>
        <dbReference type="ChEBI" id="CHEBI:167617"/>
        <dbReference type="EC" id="2.7.7.50"/>
    </reaction>
    <physiologicalReaction direction="left-to-right" evidence="11">
        <dbReference type="Rhea" id="RHEA:67013"/>
    </physiologicalReaction>
</comment>
<name>A0A7M5WQW7_9CNID</name>
<dbReference type="InterPro" id="IPR016130">
    <property type="entry name" value="Tyr_Pase_AS"/>
</dbReference>
<dbReference type="Proteomes" id="UP000594262">
    <property type="component" value="Unplaced"/>
</dbReference>
<comment type="similarity">
    <text evidence="12">In the N-terminal section; belongs to the non-receptor class of the protein-tyrosine phosphatase family.</text>
</comment>
<dbReference type="GO" id="GO:0005634">
    <property type="term" value="C:nucleus"/>
    <property type="evidence" value="ECO:0007669"/>
    <property type="project" value="UniProtKB-SubCell"/>
</dbReference>
<evidence type="ECO:0000256" key="5">
    <source>
        <dbReference type="ARBA" id="ARBA00022741"/>
    </source>
</evidence>
<comment type="subcellular location">
    <subcellularLocation>
        <location evidence="1 12">Nucleus</location>
    </subcellularLocation>
</comment>
<evidence type="ECO:0000256" key="9">
    <source>
        <dbReference type="ARBA" id="ARBA00023134"/>
    </source>
</evidence>
<dbReference type="InterPro" id="IPR012340">
    <property type="entry name" value="NA-bd_OB-fold"/>
</dbReference>
<accession>A0A7M5WQW7</accession>
<dbReference type="InterPro" id="IPR020422">
    <property type="entry name" value="TYR_PHOSPHATASE_DUAL_dom"/>
</dbReference>
<dbReference type="InterPro" id="IPR000340">
    <property type="entry name" value="Dual-sp_phosphatase_cat-dom"/>
</dbReference>
<dbReference type="PROSITE" id="PS00383">
    <property type="entry name" value="TYR_PHOSPHATASE_1"/>
    <property type="match status" value="1"/>
</dbReference>
<dbReference type="PANTHER" id="PTHR10367:SF17">
    <property type="entry name" value="MRNA-CAPPING ENZYME"/>
    <property type="match status" value="1"/>
</dbReference>
<keyword evidence="4 12" id="KW-0548">Nucleotidyltransferase</keyword>
<keyword evidence="3 12" id="KW-0808">Transferase</keyword>
<evidence type="ECO:0000256" key="8">
    <source>
        <dbReference type="ARBA" id="ARBA00023042"/>
    </source>
</evidence>
<feature type="active site" description="N6-GMP-lysine intermediate" evidence="14">
    <location>
        <position position="293"/>
    </location>
</feature>
<dbReference type="SUPFAM" id="SSF50249">
    <property type="entry name" value="Nucleic acid-binding proteins"/>
    <property type="match status" value="1"/>
</dbReference>